<dbReference type="SUPFAM" id="SSF52047">
    <property type="entry name" value="RNI-like"/>
    <property type="match status" value="1"/>
</dbReference>
<keyword evidence="2" id="KW-1185">Reference proteome</keyword>
<dbReference type="OrthoDB" id="2736594at2759"/>
<dbReference type="EMBL" id="MNAD01000234">
    <property type="protein sequence ID" value="OJT14830.1"/>
    <property type="molecule type" value="Genomic_DNA"/>
</dbReference>
<accession>A0A1M2W501</accession>
<evidence type="ECO:0000313" key="2">
    <source>
        <dbReference type="Proteomes" id="UP000184267"/>
    </source>
</evidence>
<gene>
    <name evidence="1" type="ORF">TRAPUB_8624</name>
</gene>
<reference evidence="1 2" key="1">
    <citation type="submission" date="2016-10" db="EMBL/GenBank/DDBJ databases">
        <title>Genome sequence of the basidiomycete white-rot fungus Trametes pubescens.</title>
        <authorList>
            <person name="Makela M.R."/>
            <person name="Granchi Z."/>
            <person name="Peng M."/>
            <person name="De Vries R.P."/>
            <person name="Grigoriev I."/>
            <person name="Riley R."/>
            <person name="Hilden K."/>
        </authorList>
    </citation>
    <scope>NUCLEOTIDE SEQUENCE [LARGE SCALE GENOMIC DNA]</scope>
    <source>
        <strain evidence="1 2">FBCC735</strain>
    </source>
</reference>
<evidence type="ECO:0008006" key="3">
    <source>
        <dbReference type="Google" id="ProtNLM"/>
    </source>
</evidence>
<sequence length="404" mass="45704">MVASILPIELYEHAIDSLGDEESLKATSLVCRAWLPRSRLNLFRVIDLSLPGHLDRLAGLLSHAPHLAEYVEEIDISENSFLGVLRPAQTIAARLPVVLSAHSLVQPRLLTVHDQVWLPTRYDPDYLFSLSRLSFITSLDLYDVVFPTLADFSIILRALSQLTSLSVKHLDCHRQMDPETASDIGCVLPSLTFLRASSYHPTTVVDWLFRHVHMPSLRSLECEYEFSHPDNRQALGELWENAGDTLEDVSINITKRSAGTRRLAFEVIEQQIDLSPCRILRTLRFDCRQERGAVPDWTWLAWLLSHLTCRTLRTITFAFESSSHALASMHAFAEELDRVLTSALFSDGLESVIFEFAYSDAANPDDKCFLDAFPTLSDSHLLKGKLYHDLHSFTVTLARSECEL</sequence>
<proteinExistence type="predicted"/>
<evidence type="ECO:0000313" key="1">
    <source>
        <dbReference type="EMBL" id="OJT14830.1"/>
    </source>
</evidence>
<protein>
    <recommendedName>
        <fullName evidence="3">F-box domain-containing protein</fullName>
    </recommendedName>
</protein>
<comment type="caution">
    <text evidence="1">The sequence shown here is derived from an EMBL/GenBank/DDBJ whole genome shotgun (WGS) entry which is preliminary data.</text>
</comment>
<dbReference type="Proteomes" id="UP000184267">
    <property type="component" value="Unassembled WGS sequence"/>
</dbReference>
<dbReference type="AlphaFoldDB" id="A0A1M2W501"/>
<name>A0A1M2W501_TRAPU</name>
<organism evidence="1 2">
    <name type="scientific">Trametes pubescens</name>
    <name type="common">White-rot fungus</name>
    <dbReference type="NCBI Taxonomy" id="154538"/>
    <lineage>
        <taxon>Eukaryota</taxon>
        <taxon>Fungi</taxon>
        <taxon>Dikarya</taxon>
        <taxon>Basidiomycota</taxon>
        <taxon>Agaricomycotina</taxon>
        <taxon>Agaricomycetes</taxon>
        <taxon>Polyporales</taxon>
        <taxon>Polyporaceae</taxon>
        <taxon>Trametes</taxon>
    </lineage>
</organism>
<dbReference type="OMA" id="CEYEFSH"/>